<organism evidence="2 3">
    <name type="scientific">Bacillus daqingensis</name>
    <dbReference type="NCBI Taxonomy" id="872396"/>
    <lineage>
        <taxon>Bacteria</taxon>
        <taxon>Bacillati</taxon>
        <taxon>Bacillota</taxon>
        <taxon>Bacilli</taxon>
        <taxon>Bacillales</taxon>
        <taxon>Bacillaceae</taxon>
        <taxon>Bacillus</taxon>
    </lineage>
</organism>
<dbReference type="EMBL" id="JBHSGK010000010">
    <property type="protein sequence ID" value="MFC4736856.1"/>
    <property type="molecule type" value="Genomic_DNA"/>
</dbReference>
<dbReference type="PANTHER" id="PTHR35787">
    <property type="entry name" value="GLYCEROL UPTAKE OPERON ANTITERMINATOR REGULATORY PROTEIN"/>
    <property type="match status" value="1"/>
</dbReference>
<dbReference type="PANTHER" id="PTHR35787:SF1">
    <property type="entry name" value="GLYCEROL UPTAKE OPERON ANTITERMINATOR REGULATORY PROTEIN"/>
    <property type="match status" value="1"/>
</dbReference>
<proteinExistence type="predicted"/>
<gene>
    <name evidence="2" type="ORF">ACFO4L_09695</name>
</gene>
<dbReference type="PIRSF" id="PIRSF016897">
    <property type="entry name" value="GlpP"/>
    <property type="match status" value="1"/>
</dbReference>
<dbReference type="SUPFAM" id="SSF110391">
    <property type="entry name" value="GlpP-like"/>
    <property type="match status" value="1"/>
</dbReference>
<dbReference type="InterPro" id="IPR013785">
    <property type="entry name" value="Aldolase_TIM"/>
</dbReference>
<keyword evidence="1" id="KW-0694">RNA-binding</keyword>
<dbReference type="Pfam" id="PF04309">
    <property type="entry name" value="G3P_antiterm"/>
    <property type="match status" value="1"/>
</dbReference>
<keyword evidence="1" id="KW-0805">Transcription regulation</keyword>
<keyword evidence="1" id="KW-0319">Glycerol metabolism</keyword>
<accession>A0ABV9NWZ5</accession>
<keyword evidence="1" id="KW-0804">Transcription</keyword>
<dbReference type="InterPro" id="IPR006699">
    <property type="entry name" value="GlpP"/>
</dbReference>
<dbReference type="RefSeq" id="WP_377909471.1">
    <property type="nucleotide sequence ID" value="NZ_JBHSGK010000010.1"/>
</dbReference>
<keyword evidence="3" id="KW-1185">Reference proteome</keyword>
<sequence>MNSYPTMNDVIDSQVIAAVKREKDMEAALKCKADTVFLLCGDLISAGNMISALNQADKKVFLHIDLLEGIDNSKHALRFAAKEWKITGIITTRLHVTKNAKKEGLLAIQRIFAIDQSAYQKGLDMGDYADALEVLPGVMPKVIDKMTKRVSTPIIAGGLIESKQEIREALKAGALAASVSNTSLWNTGL</sequence>
<evidence type="ECO:0000313" key="2">
    <source>
        <dbReference type="EMBL" id="MFC4736856.1"/>
    </source>
</evidence>
<dbReference type="Proteomes" id="UP001595896">
    <property type="component" value="Unassembled WGS sequence"/>
</dbReference>
<comment type="caution">
    <text evidence="2">The sequence shown here is derived from an EMBL/GenBank/DDBJ whole genome shotgun (WGS) entry which is preliminary data.</text>
</comment>
<dbReference type="Gene3D" id="3.20.20.70">
    <property type="entry name" value="Aldolase class I"/>
    <property type="match status" value="1"/>
</dbReference>
<reference evidence="3" key="1">
    <citation type="journal article" date="2019" name="Int. J. Syst. Evol. Microbiol.">
        <title>The Global Catalogue of Microorganisms (GCM) 10K type strain sequencing project: providing services to taxonomists for standard genome sequencing and annotation.</title>
        <authorList>
            <consortium name="The Broad Institute Genomics Platform"/>
            <consortium name="The Broad Institute Genome Sequencing Center for Infectious Disease"/>
            <person name="Wu L."/>
            <person name="Ma J."/>
        </authorList>
    </citation>
    <scope>NUCLEOTIDE SEQUENCE [LARGE SCALE GENOMIC DNA]</scope>
    <source>
        <strain evidence="3">JCM 12165</strain>
    </source>
</reference>
<protein>
    <recommendedName>
        <fullName evidence="1">Glycerol uptake operon antiterminator regulatory protein</fullName>
    </recommendedName>
</protein>
<evidence type="ECO:0000313" key="3">
    <source>
        <dbReference type="Proteomes" id="UP001595896"/>
    </source>
</evidence>
<evidence type="ECO:0000256" key="1">
    <source>
        <dbReference type="PIRNR" id="PIRNR016897"/>
    </source>
</evidence>
<comment type="function">
    <text evidence="1">Regulates expression of the glpD operon. In the presence of glycerol 3-phosphate (G3P) causes antitermination of transcription of glpD at the inverted repeat of the leader region to enhance its transcription. Binds and stabilizes glpD leader mRNA.</text>
</comment>
<name>A0ABV9NWZ5_9BACI</name>